<evidence type="ECO:0000256" key="5">
    <source>
        <dbReference type="ARBA" id="ARBA00022692"/>
    </source>
</evidence>
<keyword evidence="6" id="KW-0378">Hydrolase</keyword>
<evidence type="ECO:0000256" key="8">
    <source>
        <dbReference type="ARBA" id="ARBA00023136"/>
    </source>
</evidence>
<dbReference type="InterPro" id="IPR035952">
    <property type="entry name" value="Rhomboid-like_sf"/>
</dbReference>
<comment type="catalytic activity">
    <reaction evidence="1">
        <text>Cleaves type-1 transmembrane domains using a catalytic dyad composed of serine and histidine that are contributed by different transmembrane domains.</text>
        <dbReference type="EC" id="3.4.21.105"/>
    </reaction>
</comment>
<dbReference type="SUPFAM" id="SSF144091">
    <property type="entry name" value="Rhomboid-like"/>
    <property type="match status" value="1"/>
</dbReference>
<feature type="transmembrane region" description="Helical" evidence="9">
    <location>
        <begin position="252"/>
        <end position="271"/>
    </location>
</feature>
<feature type="transmembrane region" description="Helical" evidence="9">
    <location>
        <begin position="89"/>
        <end position="108"/>
    </location>
</feature>
<sequence length="355" mass="40447">MIIIKALFSIPQCQHFKRKENFVLPKLLFNLPWNNNFFRSLKTSHVRHSRWNRSKSNGSGSPTLKPPEFPFYETGVNGISPVKRLFKPFLFTVGFSAVSIGGSAIWQYETMRRISSFSSDMWTWKSRTYKYNSWRQQLNQWWNNLSEGEKLFVPIAFLNCLVFAAWRVPAFLPFMQRYFCANPFSNVVCLPMVLSTFSHYSLFHLGANMFVLHSFSTGAALALGKEQLLGFYLSAGCISSFASYVHKVFLKLPGPSLGASGAILAVLAYVCTKYPDTQLSIIFLPFFTFSASVGIKAIMALDAAGIAFGWKFFDHAAHLGGALYGIFWYWWGTTYIWKKRGPLIETWHNIRGSKN</sequence>
<accession>A0A1B6E5C0</accession>
<name>A0A1B6E5C0_9HEMI</name>
<evidence type="ECO:0000256" key="3">
    <source>
        <dbReference type="ARBA" id="ARBA00009045"/>
    </source>
</evidence>
<dbReference type="EC" id="3.4.21.105" evidence="4"/>
<evidence type="ECO:0000256" key="6">
    <source>
        <dbReference type="ARBA" id="ARBA00022801"/>
    </source>
</evidence>
<feature type="transmembrane region" description="Helical" evidence="9">
    <location>
        <begin position="316"/>
        <end position="337"/>
    </location>
</feature>
<dbReference type="InterPro" id="IPR022764">
    <property type="entry name" value="Peptidase_S54_rhomboid_dom"/>
</dbReference>
<evidence type="ECO:0000313" key="11">
    <source>
        <dbReference type="EMBL" id="JAS33108.1"/>
    </source>
</evidence>
<evidence type="ECO:0000256" key="2">
    <source>
        <dbReference type="ARBA" id="ARBA00004141"/>
    </source>
</evidence>
<dbReference type="Pfam" id="PF01694">
    <property type="entry name" value="Rhomboid"/>
    <property type="match status" value="1"/>
</dbReference>
<feature type="transmembrane region" description="Helical" evidence="9">
    <location>
        <begin position="283"/>
        <end position="310"/>
    </location>
</feature>
<gene>
    <name evidence="11" type="ORF">g.5536</name>
</gene>
<comment type="subcellular location">
    <subcellularLocation>
        <location evidence="2">Membrane</location>
        <topology evidence="2">Multi-pass membrane protein</topology>
    </subcellularLocation>
</comment>
<proteinExistence type="inferred from homology"/>
<organism evidence="11">
    <name type="scientific">Clastoptera arizonana</name>
    <name type="common">Arizona spittle bug</name>
    <dbReference type="NCBI Taxonomy" id="38151"/>
    <lineage>
        <taxon>Eukaryota</taxon>
        <taxon>Metazoa</taxon>
        <taxon>Ecdysozoa</taxon>
        <taxon>Arthropoda</taxon>
        <taxon>Hexapoda</taxon>
        <taxon>Insecta</taxon>
        <taxon>Pterygota</taxon>
        <taxon>Neoptera</taxon>
        <taxon>Paraneoptera</taxon>
        <taxon>Hemiptera</taxon>
        <taxon>Auchenorrhyncha</taxon>
        <taxon>Cercopoidea</taxon>
        <taxon>Clastopteridae</taxon>
        <taxon>Clastoptera</taxon>
    </lineage>
</organism>
<keyword evidence="7 9" id="KW-1133">Transmembrane helix</keyword>
<dbReference type="AlphaFoldDB" id="A0A1B6E5C0"/>
<dbReference type="GO" id="GO:0016020">
    <property type="term" value="C:membrane"/>
    <property type="evidence" value="ECO:0007669"/>
    <property type="project" value="UniProtKB-SubCell"/>
</dbReference>
<dbReference type="InterPro" id="IPR050925">
    <property type="entry name" value="Rhomboid_protease_S54"/>
</dbReference>
<evidence type="ECO:0000256" key="1">
    <source>
        <dbReference type="ARBA" id="ARBA00000156"/>
    </source>
</evidence>
<reference evidence="11" key="1">
    <citation type="submission" date="2015-12" db="EMBL/GenBank/DDBJ databases">
        <title>De novo transcriptome assembly of four potential Pierce s Disease insect vectors from Arizona vineyards.</title>
        <authorList>
            <person name="Tassone E.E."/>
        </authorList>
    </citation>
    <scope>NUCLEOTIDE SEQUENCE</scope>
</reference>
<evidence type="ECO:0000259" key="10">
    <source>
        <dbReference type="Pfam" id="PF01694"/>
    </source>
</evidence>
<dbReference type="FunFam" id="1.20.1540.10:FF:000012">
    <property type="entry name" value="Rhomboid family protein"/>
    <property type="match status" value="1"/>
</dbReference>
<evidence type="ECO:0000256" key="4">
    <source>
        <dbReference type="ARBA" id="ARBA00013039"/>
    </source>
</evidence>
<dbReference type="GO" id="GO:0004252">
    <property type="term" value="F:serine-type endopeptidase activity"/>
    <property type="evidence" value="ECO:0007669"/>
    <property type="project" value="InterPro"/>
</dbReference>
<feature type="transmembrane region" description="Helical" evidence="9">
    <location>
        <begin position="229"/>
        <end position="246"/>
    </location>
</feature>
<dbReference type="GO" id="GO:0006465">
    <property type="term" value="P:signal peptide processing"/>
    <property type="evidence" value="ECO:0007669"/>
    <property type="project" value="TreeGrafter"/>
</dbReference>
<dbReference type="EMBL" id="GEDC01004190">
    <property type="protein sequence ID" value="JAS33108.1"/>
    <property type="molecule type" value="Transcribed_RNA"/>
</dbReference>
<keyword evidence="5 9" id="KW-0812">Transmembrane</keyword>
<dbReference type="PANTHER" id="PTHR43731:SF14">
    <property type="entry name" value="PRESENILIN-ASSOCIATED RHOMBOID-LIKE PROTEIN, MITOCHONDRIAL"/>
    <property type="match status" value="1"/>
</dbReference>
<feature type="transmembrane region" description="Helical" evidence="9">
    <location>
        <begin position="203"/>
        <end position="222"/>
    </location>
</feature>
<feature type="domain" description="Peptidase S54 rhomboid" evidence="10">
    <location>
        <begin position="192"/>
        <end position="330"/>
    </location>
</feature>
<evidence type="ECO:0000256" key="9">
    <source>
        <dbReference type="SAM" id="Phobius"/>
    </source>
</evidence>
<keyword evidence="8 9" id="KW-0472">Membrane</keyword>
<dbReference type="PANTHER" id="PTHR43731">
    <property type="entry name" value="RHOMBOID PROTEASE"/>
    <property type="match status" value="1"/>
</dbReference>
<protein>
    <recommendedName>
        <fullName evidence="4">rhomboid protease</fullName>
        <ecNumber evidence="4">3.4.21.105</ecNumber>
    </recommendedName>
</protein>
<dbReference type="Gene3D" id="1.20.1540.10">
    <property type="entry name" value="Rhomboid-like"/>
    <property type="match status" value="1"/>
</dbReference>
<evidence type="ECO:0000256" key="7">
    <source>
        <dbReference type="ARBA" id="ARBA00022989"/>
    </source>
</evidence>
<feature type="transmembrane region" description="Helical" evidence="9">
    <location>
        <begin position="151"/>
        <end position="172"/>
    </location>
</feature>
<comment type="similarity">
    <text evidence="3">Belongs to the peptidase S54 family.</text>
</comment>